<sequence length="83" mass="8783">MTLGTLLPLCFVSEIFVVGDRPLPGWLATVADVFPLRHLLQAVLTATDPAVDGTGVAAGHLGILLVWTAPALVLLWLRRSAPT</sequence>
<keyword evidence="1" id="KW-0472">Membrane</keyword>
<accession>A0ABV8J5H9</accession>
<keyword evidence="3" id="KW-1185">Reference proteome</keyword>
<dbReference type="EMBL" id="JBHSBL010000029">
    <property type="protein sequence ID" value="MFC4071868.1"/>
    <property type="molecule type" value="Genomic_DNA"/>
</dbReference>
<evidence type="ECO:0000313" key="2">
    <source>
        <dbReference type="EMBL" id="MFC4071868.1"/>
    </source>
</evidence>
<proteinExistence type="predicted"/>
<feature type="transmembrane region" description="Helical" evidence="1">
    <location>
        <begin position="55"/>
        <end position="77"/>
    </location>
</feature>
<organism evidence="2 3">
    <name type="scientific">Actinoplanes subglobosus</name>
    <dbReference type="NCBI Taxonomy" id="1547892"/>
    <lineage>
        <taxon>Bacteria</taxon>
        <taxon>Bacillati</taxon>
        <taxon>Actinomycetota</taxon>
        <taxon>Actinomycetes</taxon>
        <taxon>Micromonosporales</taxon>
        <taxon>Micromonosporaceae</taxon>
        <taxon>Actinoplanes</taxon>
    </lineage>
</organism>
<comment type="caution">
    <text evidence="2">The sequence shown here is derived from an EMBL/GenBank/DDBJ whole genome shotgun (WGS) entry which is preliminary data.</text>
</comment>
<keyword evidence="1" id="KW-1133">Transmembrane helix</keyword>
<protein>
    <submittedName>
        <fullName evidence="2">Uncharacterized protein</fullName>
    </submittedName>
</protein>
<evidence type="ECO:0000256" key="1">
    <source>
        <dbReference type="SAM" id="Phobius"/>
    </source>
</evidence>
<reference evidence="3" key="1">
    <citation type="journal article" date="2019" name="Int. J. Syst. Evol. Microbiol.">
        <title>The Global Catalogue of Microorganisms (GCM) 10K type strain sequencing project: providing services to taxonomists for standard genome sequencing and annotation.</title>
        <authorList>
            <consortium name="The Broad Institute Genomics Platform"/>
            <consortium name="The Broad Institute Genome Sequencing Center for Infectious Disease"/>
            <person name="Wu L."/>
            <person name="Ma J."/>
        </authorList>
    </citation>
    <scope>NUCLEOTIDE SEQUENCE [LARGE SCALE GENOMIC DNA]</scope>
    <source>
        <strain evidence="3">TBRC 5832</strain>
    </source>
</reference>
<dbReference type="Proteomes" id="UP001595867">
    <property type="component" value="Unassembled WGS sequence"/>
</dbReference>
<name>A0ABV8J5H9_9ACTN</name>
<dbReference type="RefSeq" id="WP_378072872.1">
    <property type="nucleotide sequence ID" value="NZ_JBHSBL010000029.1"/>
</dbReference>
<keyword evidence="1" id="KW-0812">Transmembrane</keyword>
<gene>
    <name evidence="2" type="ORF">ACFO0C_43625</name>
</gene>
<evidence type="ECO:0000313" key="3">
    <source>
        <dbReference type="Proteomes" id="UP001595867"/>
    </source>
</evidence>